<accession>A0A7G9L3V4</accession>
<gene>
    <name evidence="4" type="primary">trbJ</name>
    <name evidence="4" type="ORF">H8M03_02865</name>
</gene>
<feature type="signal peptide" evidence="3">
    <location>
        <begin position="1"/>
        <end position="30"/>
    </location>
</feature>
<feature type="region of interest" description="Disordered" evidence="2">
    <location>
        <begin position="218"/>
        <end position="244"/>
    </location>
</feature>
<dbReference type="NCBIfam" id="TIGR02780">
    <property type="entry name" value="TrbJ_Ti"/>
    <property type="match status" value="1"/>
</dbReference>
<evidence type="ECO:0000313" key="4">
    <source>
        <dbReference type="EMBL" id="QNM83303.1"/>
    </source>
</evidence>
<dbReference type="RefSeq" id="WP_187480258.1">
    <property type="nucleotide sequence ID" value="NZ_CP060697.1"/>
</dbReference>
<dbReference type="EMBL" id="CP060697">
    <property type="protein sequence ID" value="QNM83303.1"/>
    <property type="molecule type" value="Genomic_DNA"/>
</dbReference>
<evidence type="ECO:0000256" key="1">
    <source>
        <dbReference type="SAM" id="Coils"/>
    </source>
</evidence>
<evidence type="ECO:0000256" key="2">
    <source>
        <dbReference type="SAM" id="MobiDB-lite"/>
    </source>
</evidence>
<keyword evidence="5" id="KW-1185">Reference proteome</keyword>
<sequence>MKIVTRLAAAVSLAALAVGAASVPLAPAMAAMPVFDATNYAQNLLQAARALDQINNQIKSLQNQATMIENMGRNLKQVDFPQLAKMRSSLAQIEQLMGEAKGIQFDVDRLEQQFTSLFPGASGAELRGDQRVKGAEARLANAMASFRHSMKVQSEVVASVREDADLLRQLSETSQGAVGSLQAQQAASQLLALSTKQQFQIQNLLAAEFRSEALERARRAQEQQEAQAATRRFLGRGTAYSPKQ</sequence>
<evidence type="ECO:0000313" key="5">
    <source>
        <dbReference type="Proteomes" id="UP000515861"/>
    </source>
</evidence>
<keyword evidence="1" id="KW-0175">Coiled coil</keyword>
<keyword evidence="3" id="KW-0732">Signal</keyword>
<dbReference type="Proteomes" id="UP000515861">
    <property type="component" value="Chromosome"/>
</dbReference>
<evidence type="ECO:0000256" key="3">
    <source>
        <dbReference type="SAM" id="SignalP"/>
    </source>
</evidence>
<dbReference type="AlphaFoldDB" id="A0A7G9L3V4"/>
<name>A0A7G9L3V4_9SPHN</name>
<organism evidence="4 5">
    <name type="scientific">Sphingomonas sabuli</name>
    <dbReference type="NCBI Taxonomy" id="2764186"/>
    <lineage>
        <taxon>Bacteria</taxon>
        <taxon>Pseudomonadati</taxon>
        <taxon>Pseudomonadota</taxon>
        <taxon>Alphaproteobacteria</taxon>
        <taxon>Sphingomonadales</taxon>
        <taxon>Sphingomonadaceae</taxon>
        <taxon>Sphingomonas</taxon>
    </lineage>
</organism>
<feature type="coiled-coil region" evidence="1">
    <location>
        <begin position="44"/>
        <end position="113"/>
    </location>
</feature>
<feature type="chain" id="PRO_5028939011" evidence="3">
    <location>
        <begin position="31"/>
        <end position="244"/>
    </location>
</feature>
<feature type="compositionally biased region" description="Low complexity" evidence="2">
    <location>
        <begin position="223"/>
        <end position="232"/>
    </location>
</feature>
<reference evidence="4 5" key="1">
    <citation type="submission" date="2020-08" db="EMBL/GenBank/DDBJ databases">
        <title>Sphingomonas sp. sand1-3 16S ribosomal RNA gene Genome sequencing and assembly.</title>
        <authorList>
            <person name="Kang M."/>
        </authorList>
    </citation>
    <scope>NUCLEOTIDE SEQUENCE [LARGE SCALE GENOMIC DNA]</scope>
    <source>
        <strain evidence="5">sand1-3</strain>
    </source>
</reference>
<protein>
    <submittedName>
        <fullName evidence="4">P-type conjugative transfer protein TrbJ</fullName>
    </submittedName>
</protein>
<dbReference type="NCBIfam" id="NF010448">
    <property type="entry name" value="PRK13874.1"/>
    <property type="match status" value="1"/>
</dbReference>
<dbReference type="InterPro" id="IPR014147">
    <property type="entry name" value="T4SS_TrbJ"/>
</dbReference>
<dbReference type="KEGG" id="ssau:H8M03_02865"/>
<proteinExistence type="predicted"/>